<feature type="transmembrane region" description="Helical" evidence="1">
    <location>
        <begin position="44"/>
        <end position="65"/>
    </location>
</feature>
<reference evidence="2" key="1">
    <citation type="submission" date="2023-03" db="EMBL/GenBank/DDBJ databases">
        <title>Massive genome expansion in bonnet fungi (Mycena s.s.) driven by repeated elements and novel gene families across ecological guilds.</title>
        <authorList>
            <consortium name="Lawrence Berkeley National Laboratory"/>
            <person name="Harder C.B."/>
            <person name="Miyauchi S."/>
            <person name="Viragh M."/>
            <person name="Kuo A."/>
            <person name="Thoen E."/>
            <person name="Andreopoulos B."/>
            <person name="Lu D."/>
            <person name="Skrede I."/>
            <person name="Drula E."/>
            <person name="Henrissat B."/>
            <person name="Morin E."/>
            <person name="Kohler A."/>
            <person name="Barry K."/>
            <person name="LaButti K."/>
            <person name="Morin E."/>
            <person name="Salamov A."/>
            <person name="Lipzen A."/>
            <person name="Mereny Z."/>
            <person name="Hegedus B."/>
            <person name="Baldrian P."/>
            <person name="Stursova M."/>
            <person name="Weitz H."/>
            <person name="Taylor A."/>
            <person name="Grigoriev I.V."/>
            <person name="Nagy L.G."/>
            <person name="Martin F."/>
            <person name="Kauserud H."/>
        </authorList>
    </citation>
    <scope>NUCLEOTIDE SEQUENCE</scope>
    <source>
        <strain evidence="2">9144</strain>
    </source>
</reference>
<keyword evidence="1" id="KW-0812">Transmembrane</keyword>
<evidence type="ECO:0000256" key="1">
    <source>
        <dbReference type="SAM" id="Phobius"/>
    </source>
</evidence>
<comment type="caution">
    <text evidence="2">The sequence shown here is derived from an EMBL/GenBank/DDBJ whole genome shotgun (WGS) entry which is preliminary data.</text>
</comment>
<dbReference type="AlphaFoldDB" id="A0AAD6YSR3"/>
<evidence type="ECO:0000313" key="2">
    <source>
        <dbReference type="EMBL" id="KAJ7228417.1"/>
    </source>
</evidence>
<name>A0AAD6YSR3_9AGAR</name>
<keyword evidence="1" id="KW-0472">Membrane</keyword>
<dbReference type="Proteomes" id="UP001219525">
    <property type="component" value="Unassembled WGS sequence"/>
</dbReference>
<accession>A0AAD6YSR3</accession>
<dbReference type="EMBL" id="JARJCW010000002">
    <property type="protein sequence ID" value="KAJ7228417.1"/>
    <property type="molecule type" value="Genomic_DNA"/>
</dbReference>
<keyword evidence="3" id="KW-1185">Reference proteome</keyword>
<sequence>MSLPSSIGLSTLSLATMALGCTVSRAVVRALVQVDSFNWMFDNYMALLPVGSTIAAAGVAGVHGGSRVHQSQLQRPLFFEQDGGGASVASAQWVWASRRANTFKLILRKLTDNTSYPPGNDGSDISRLRWHYFHLTVTPCGERTAFDAKPPVQGPPIDALTELQQAVIRELSQVHSSNWICFHYMDILREWGLPSSYRGFWSA</sequence>
<proteinExistence type="predicted"/>
<evidence type="ECO:0000313" key="3">
    <source>
        <dbReference type="Proteomes" id="UP001219525"/>
    </source>
</evidence>
<organism evidence="2 3">
    <name type="scientific">Mycena pura</name>
    <dbReference type="NCBI Taxonomy" id="153505"/>
    <lineage>
        <taxon>Eukaryota</taxon>
        <taxon>Fungi</taxon>
        <taxon>Dikarya</taxon>
        <taxon>Basidiomycota</taxon>
        <taxon>Agaricomycotina</taxon>
        <taxon>Agaricomycetes</taxon>
        <taxon>Agaricomycetidae</taxon>
        <taxon>Agaricales</taxon>
        <taxon>Marasmiineae</taxon>
        <taxon>Mycenaceae</taxon>
        <taxon>Mycena</taxon>
    </lineage>
</organism>
<keyword evidence="1" id="KW-1133">Transmembrane helix</keyword>
<protein>
    <submittedName>
        <fullName evidence="2">Uncharacterized protein</fullName>
    </submittedName>
</protein>
<gene>
    <name evidence="2" type="ORF">GGX14DRAFT_554513</name>
</gene>